<dbReference type="KEGG" id="bpor:BPO_1637"/>
<reference evidence="1" key="1">
    <citation type="submission" date="2023-10" db="EMBL/GenBank/DDBJ databases">
        <title>Characterization and whole genome sequencing of a novel strain of Bergeyella porcorum QD2021 isolated from pig.</title>
        <authorList>
            <person name="Liu G."/>
            <person name="Chen C."/>
            <person name="Han X."/>
        </authorList>
    </citation>
    <scope>NUCLEOTIDE SEQUENCE</scope>
    <source>
        <strain evidence="1">QD2021</strain>
    </source>
</reference>
<dbReference type="AlphaFoldDB" id="A0AAU0F2X9"/>
<dbReference type="InterPro" id="IPR029024">
    <property type="entry name" value="TerB-like"/>
</dbReference>
<accession>A0AAU0F2X9</accession>
<proteinExistence type="predicted"/>
<evidence type="ECO:0000313" key="2">
    <source>
        <dbReference type="Proteomes" id="UP001432059"/>
    </source>
</evidence>
<keyword evidence="2" id="KW-1185">Reference proteome</keyword>
<gene>
    <name evidence="1" type="ORF">BPO_1637</name>
</gene>
<evidence type="ECO:0008006" key="3">
    <source>
        <dbReference type="Google" id="ProtNLM"/>
    </source>
</evidence>
<organism evidence="1 2">
    <name type="scientific">Bergeyella porcorum</name>
    <dbReference type="NCBI Taxonomy" id="1735111"/>
    <lineage>
        <taxon>Bacteria</taxon>
        <taxon>Pseudomonadati</taxon>
        <taxon>Bacteroidota</taxon>
        <taxon>Flavobacteriia</taxon>
        <taxon>Flavobacteriales</taxon>
        <taxon>Weeksellaceae</taxon>
        <taxon>Bergeyella</taxon>
    </lineage>
</organism>
<sequence length="135" mass="15702">MDIKTDVLSKFIAAAIWADGDYSEVEKDFLKEIATDLKLEDLEEKTSTEIEKIESINEEELASYIETAAKEVKEDQRELILYICLQFLCIDDVLSADEIFNYYEFAELLNINEEKANDILDEFVEENEELVIEED</sequence>
<dbReference type="EMBL" id="CP136426">
    <property type="protein sequence ID" value="WOC52284.1"/>
    <property type="molecule type" value="Genomic_DNA"/>
</dbReference>
<dbReference type="SUPFAM" id="SSF158682">
    <property type="entry name" value="TerB-like"/>
    <property type="match status" value="1"/>
</dbReference>
<name>A0AAU0F2X9_9FLAO</name>
<evidence type="ECO:0000313" key="1">
    <source>
        <dbReference type="EMBL" id="WOC52284.1"/>
    </source>
</evidence>
<dbReference type="RefSeq" id="WP_327983752.1">
    <property type="nucleotide sequence ID" value="NZ_CP136426.1"/>
</dbReference>
<dbReference type="Gene3D" id="1.10.3680.10">
    <property type="entry name" value="TerB-like"/>
    <property type="match status" value="1"/>
</dbReference>
<dbReference type="Proteomes" id="UP001432059">
    <property type="component" value="Chromosome"/>
</dbReference>
<protein>
    <recommendedName>
        <fullName evidence="3">Co-chaperone DjlA N-terminal domain-containing protein</fullName>
    </recommendedName>
</protein>